<feature type="domain" description="Type I restriction enzyme R protein N-terminal" evidence="2">
    <location>
        <begin position="48"/>
        <end position="121"/>
    </location>
</feature>
<dbReference type="KEGG" id="nmo:Nmlp_1273"/>
<evidence type="ECO:0000259" key="2">
    <source>
        <dbReference type="Pfam" id="PF13588"/>
    </source>
</evidence>
<dbReference type="Proteomes" id="UP000011867">
    <property type="component" value="Chromosome"/>
</dbReference>
<accession>M1XNH6</accession>
<dbReference type="eggNOG" id="arCOG05724">
    <property type="taxonomic scope" value="Archaea"/>
</dbReference>
<dbReference type="EMBL" id="HF582854">
    <property type="protein sequence ID" value="CCQ35482.1"/>
    <property type="molecule type" value="Genomic_DNA"/>
</dbReference>
<reference evidence="3 4" key="1">
    <citation type="journal article" date="2013" name="Genome Announc.">
        <title>Genome of the haloarchaeon Natronomonas moolapensis, a neutrophilic member of a previously haloalkaliphilic genus.</title>
        <authorList>
            <person name="Dyall-Smith M.L."/>
            <person name="Pfeiffer F."/>
            <person name="Oberwinkler T."/>
            <person name="Klee K."/>
            <person name="Rampp M."/>
            <person name="Palm P."/>
            <person name="Gross K."/>
            <person name="Schuster S.C."/>
            <person name="Oesterhelt D."/>
        </authorList>
    </citation>
    <scope>NUCLEOTIDE SEQUENCE [LARGE SCALE GENOMIC DNA]</scope>
    <source>
        <strain evidence="4">DSM 18674 / JCM 14361 / 8.8.11</strain>
    </source>
</reference>
<protein>
    <recommendedName>
        <fullName evidence="2">Type I restriction enzyme R protein N-terminal domain-containing protein</fullName>
    </recommendedName>
</protein>
<organism evidence="3 4">
    <name type="scientific">Natronomonas moolapensis (strain DSM 18674 / CECT 7526 / JCM 14361 / 8.8.11)</name>
    <dbReference type="NCBI Taxonomy" id="268739"/>
    <lineage>
        <taxon>Archaea</taxon>
        <taxon>Methanobacteriati</taxon>
        <taxon>Methanobacteriota</taxon>
        <taxon>Stenosarchaea group</taxon>
        <taxon>Halobacteria</taxon>
        <taxon>Halobacteriales</taxon>
        <taxon>Natronomonadaceae</taxon>
        <taxon>Natronomonas</taxon>
    </lineage>
</organism>
<keyword evidence="4" id="KW-1185">Reference proteome</keyword>
<dbReference type="Gene3D" id="3.90.1570.30">
    <property type="match status" value="1"/>
</dbReference>
<dbReference type="STRING" id="268739.Nmlp_1273"/>
<dbReference type="Pfam" id="PF13588">
    <property type="entry name" value="HSDR_N_2"/>
    <property type="match status" value="1"/>
</dbReference>
<dbReference type="InterPro" id="IPR029464">
    <property type="entry name" value="HSDR_N"/>
</dbReference>
<evidence type="ECO:0000313" key="4">
    <source>
        <dbReference type="Proteomes" id="UP000011867"/>
    </source>
</evidence>
<dbReference type="HOGENOM" id="CLU_772953_0_0_2"/>
<evidence type="ECO:0000256" key="1">
    <source>
        <dbReference type="SAM" id="MobiDB-lite"/>
    </source>
</evidence>
<proteinExistence type="predicted"/>
<name>M1XNH6_NATM8</name>
<evidence type="ECO:0000313" key="3">
    <source>
        <dbReference type="EMBL" id="CCQ35482.1"/>
    </source>
</evidence>
<gene>
    <name evidence="3" type="ordered locus">Nmlp_1273</name>
</gene>
<sequence length="355" mass="39751">MNTTSIQDYVESAKPVIEDSPQMGEATTKAALLRDFIELLGWEIPMNTELEYSVNAFGKVFKVDYALVLDGRPVAFLEAKGLDTTLTSDHREQLSEYMRSEDVNWGILTNGQKYEFYQRRVIDTNVKIEAVEQTTLQQLPNKGSIIEAYCTETIQEEESGTIIEHIRELRDSWETLTTEKEELAIAVVDTLTESISDAVEPEARSQAKEMIDRLITDIEAEIDTDTTDQVGEPPVSGGSSGDTPTLSDSYSVEIVQGGNVIETFEDSVQSDLMASVVNYLVENYDLIDAVQPLPYIPAEKRAIINDSPAYSDTEMAQPRELEEGYYLEVNLSWGQKKREMERLADACGLEINIEG</sequence>
<dbReference type="AlphaFoldDB" id="M1XNH6"/>
<feature type="region of interest" description="Disordered" evidence="1">
    <location>
        <begin position="221"/>
        <end position="246"/>
    </location>
</feature>